<organism evidence="2 3">
    <name type="scientific">Verruconis gallopava</name>
    <dbReference type="NCBI Taxonomy" id="253628"/>
    <lineage>
        <taxon>Eukaryota</taxon>
        <taxon>Fungi</taxon>
        <taxon>Dikarya</taxon>
        <taxon>Ascomycota</taxon>
        <taxon>Pezizomycotina</taxon>
        <taxon>Dothideomycetes</taxon>
        <taxon>Pleosporomycetidae</taxon>
        <taxon>Venturiales</taxon>
        <taxon>Sympoventuriaceae</taxon>
        <taxon>Verruconis</taxon>
    </lineage>
</organism>
<dbReference type="Proteomes" id="UP000053259">
    <property type="component" value="Unassembled WGS sequence"/>
</dbReference>
<evidence type="ECO:0000313" key="3">
    <source>
        <dbReference type="Proteomes" id="UP000053259"/>
    </source>
</evidence>
<feature type="region of interest" description="Disordered" evidence="1">
    <location>
        <begin position="1"/>
        <end position="36"/>
    </location>
</feature>
<keyword evidence="3" id="KW-1185">Reference proteome</keyword>
<dbReference type="AlphaFoldDB" id="A0A0D2AK28"/>
<evidence type="ECO:0000313" key="2">
    <source>
        <dbReference type="EMBL" id="KIW06915.1"/>
    </source>
</evidence>
<dbReference type="STRING" id="253628.A0A0D2AK28"/>
<dbReference type="RefSeq" id="XP_016216784.1">
    <property type="nucleotide sequence ID" value="XM_016355648.1"/>
</dbReference>
<gene>
    <name evidence="2" type="ORF">PV09_02584</name>
</gene>
<dbReference type="GeneID" id="27310557"/>
<dbReference type="InParanoid" id="A0A0D2AK28"/>
<sequence length="632" mass="72743">MRRRIKSRRTRAVIKRPRRGSVVENHPTPVKEEHKSDAVPPILEQIIRKPLNTAHISRTRKSRRKNKAQRNQLLSLFAQRLQASNHWNGKLIRPHAVLNWLEKTEPYSAEYLLENAESISYEDGDDKSDPVFSAELDSIINKFSVSKIDNSSTAQDSFEIPKDYSMILTPFAASGHADHEAMMVFEDQKQNFIERLQSGRRVSKALSETDDEDEEMIDALTKQIRNSQSQQNMLDTVIEEDSDTSEDAIQSTKQHSGAAKVQRGFDAVQVLKKHAISFENINMPHICNLTSPIHPIFREENFHDCPQYIYDVLKPGLQLCTLLLTHRATACFWLTLCNGERTTTANHNVKRIIKDVTWSKALADQYASQLLRFARSLHFHFGLFPTPKHTMEYSYASMHPIKDHLVGWQPKPGEPCRRSRIRLHTDFYTTARKLSKLRNPDHAQVLRFNFFFAVNLAHEMAHFLWMSNWNTKRLDIYSFDTEVLAVDAEPEPYFNDQAFNELGAAFETKIFGGRIEPISCRVDCAYGLTTSDQPNTTDPHPTRTFYTIPMDYIAKIQQQSTWEQVQEDACDPKVFHIPRNGAESISVPYFDMTIWRDEATDGKVSDIGLKKQTPFKRMDTGIIRADELEKTA</sequence>
<dbReference type="HOGENOM" id="CLU_432933_0_0_1"/>
<name>A0A0D2AK28_9PEZI</name>
<dbReference type="OrthoDB" id="10254945at2759"/>
<dbReference type="VEuPathDB" id="FungiDB:PV09_02584"/>
<feature type="compositionally biased region" description="Basic residues" evidence="1">
    <location>
        <begin position="1"/>
        <end position="19"/>
    </location>
</feature>
<proteinExistence type="predicted"/>
<accession>A0A0D2AK28</accession>
<protein>
    <submittedName>
        <fullName evidence="2">Uncharacterized protein</fullName>
    </submittedName>
</protein>
<dbReference type="EMBL" id="KN847534">
    <property type="protein sequence ID" value="KIW06915.1"/>
    <property type="molecule type" value="Genomic_DNA"/>
</dbReference>
<evidence type="ECO:0000256" key="1">
    <source>
        <dbReference type="SAM" id="MobiDB-lite"/>
    </source>
</evidence>
<reference evidence="2 3" key="1">
    <citation type="submission" date="2015-01" db="EMBL/GenBank/DDBJ databases">
        <title>The Genome Sequence of Ochroconis gallopava CBS43764.</title>
        <authorList>
            <consortium name="The Broad Institute Genomics Platform"/>
            <person name="Cuomo C."/>
            <person name="de Hoog S."/>
            <person name="Gorbushina A."/>
            <person name="Stielow B."/>
            <person name="Teixiera M."/>
            <person name="Abouelleil A."/>
            <person name="Chapman S.B."/>
            <person name="Priest M."/>
            <person name="Young S.K."/>
            <person name="Wortman J."/>
            <person name="Nusbaum C."/>
            <person name="Birren B."/>
        </authorList>
    </citation>
    <scope>NUCLEOTIDE SEQUENCE [LARGE SCALE GENOMIC DNA]</scope>
    <source>
        <strain evidence="2 3">CBS 43764</strain>
    </source>
</reference>